<dbReference type="PANTHER" id="PTHR10972:SF87">
    <property type="entry name" value="OXYSTEROL-BINDING PROTEIN 10"/>
    <property type="match status" value="1"/>
</dbReference>
<dbReference type="Gene3D" id="3.30.70.3490">
    <property type="match status" value="1"/>
</dbReference>
<dbReference type="GO" id="GO:0016020">
    <property type="term" value="C:membrane"/>
    <property type="evidence" value="ECO:0007669"/>
    <property type="project" value="TreeGrafter"/>
</dbReference>
<reference evidence="4" key="1">
    <citation type="journal article" date="2011" name="Genome Res.">
        <title>Phylogeny-wide analysis of social amoeba genomes highlights ancient origins for complex intercellular communication.</title>
        <authorList>
            <person name="Heidel A.J."/>
            <person name="Lawal H.M."/>
            <person name="Felder M."/>
            <person name="Schilde C."/>
            <person name="Helps N.R."/>
            <person name="Tunggal B."/>
            <person name="Rivero F."/>
            <person name="John U."/>
            <person name="Schleicher M."/>
            <person name="Eichinger L."/>
            <person name="Platzer M."/>
            <person name="Noegel A.A."/>
            <person name="Schaap P."/>
            <person name="Gloeckner G."/>
        </authorList>
    </citation>
    <scope>NUCLEOTIDE SEQUENCE [LARGE SCALE GENOMIC DNA]</scope>
    <source>
        <strain evidence="4">SH3</strain>
    </source>
</reference>
<dbReference type="InterPro" id="IPR037239">
    <property type="entry name" value="OSBP_sf"/>
</dbReference>
<name>F4PK41_CACFS</name>
<protein>
    <submittedName>
        <fullName evidence="3">Oxysterol binding family protein</fullName>
    </submittedName>
</protein>
<dbReference type="GO" id="GO:0032934">
    <property type="term" value="F:sterol binding"/>
    <property type="evidence" value="ECO:0007669"/>
    <property type="project" value="TreeGrafter"/>
</dbReference>
<dbReference type="Proteomes" id="UP000007797">
    <property type="component" value="Unassembled WGS sequence"/>
</dbReference>
<dbReference type="PROSITE" id="PS01013">
    <property type="entry name" value="OSBP"/>
    <property type="match status" value="1"/>
</dbReference>
<dbReference type="OMA" id="IPAAWAC"/>
<comment type="similarity">
    <text evidence="1">Belongs to the OSBP family.</text>
</comment>
<keyword evidence="4" id="KW-1185">Reference proteome</keyword>
<dbReference type="GeneID" id="14876161"/>
<dbReference type="GO" id="GO:0005829">
    <property type="term" value="C:cytosol"/>
    <property type="evidence" value="ECO:0007669"/>
    <property type="project" value="TreeGrafter"/>
</dbReference>
<dbReference type="EMBL" id="GL883007">
    <property type="protein sequence ID" value="EGG23965.1"/>
    <property type="molecule type" value="Genomic_DNA"/>
</dbReference>
<gene>
    <name evidence="3" type="primary">osbJ</name>
    <name evidence="3" type="ORF">DFA_06103</name>
</gene>
<dbReference type="Gene3D" id="2.40.160.120">
    <property type="match status" value="1"/>
</dbReference>
<evidence type="ECO:0000313" key="4">
    <source>
        <dbReference type="Proteomes" id="UP000007797"/>
    </source>
</evidence>
<feature type="region of interest" description="Disordered" evidence="2">
    <location>
        <begin position="1"/>
        <end position="44"/>
    </location>
</feature>
<evidence type="ECO:0000313" key="3">
    <source>
        <dbReference type="EMBL" id="EGG23965.1"/>
    </source>
</evidence>
<dbReference type="SUPFAM" id="SSF144000">
    <property type="entry name" value="Oxysterol-binding protein-like"/>
    <property type="match status" value="1"/>
</dbReference>
<dbReference type="OrthoDB" id="14833at2759"/>
<evidence type="ECO:0000256" key="1">
    <source>
        <dbReference type="RuleBase" id="RU003844"/>
    </source>
</evidence>
<dbReference type="RefSeq" id="XP_004361816.1">
    <property type="nucleotide sequence ID" value="XM_004361759.1"/>
</dbReference>
<sequence length="386" mass="43990">MASIEVSDESISRNEEVNEEYENDDGVIEENNNNNNKDETPKDKKLKGAIQSIMKNMVSSKQPFSLPICFSEPRSFLEKLTDMGDYLDIFLGSSNMESSENRFLEILKFYLSSWMENQDVRSPFNPVIGETFSCKWNHSDGSSTEYIAEQLSHHPPETGFIMNNKTKSIIMHAYLQPTSKFWGNSLESTIEGNVIYLLPKYDEEYTANLPKIAVKGIVVGSLATELNGSTVLSCKKSGYYAEMEFKGRGLIAKSKNMMICKVRHPSSKRSLYTLEAKWDGTITILSSKTNKTTSFFDPSSIKKNEKIVEELSKQPENSSQRVWEHVIKNIIVDNEDEAQSQKHIVEENQRSIAKTREGQVWNPVHFTKTDVSYIHNQLNSLKKEMS</sequence>
<evidence type="ECO:0000256" key="2">
    <source>
        <dbReference type="SAM" id="MobiDB-lite"/>
    </source>
</evidence>
<dbReference type="InterPro" id="IPR000648">
    <property type="entry name" value="Oxysterol-bd"/>
</dbReference>
<dbReference type="Pfam" id="PF01237">
    <property type="entry name" value="Oxysterol_BP"/>
    <property type="match status" value="1"/>
</dbReference>
<feature type="compositionally biased region" description="Acidic residues" evidence="2">
    <location>
        <begin position="17"/>
        <end position="28"/>
    </location>
</feature>
<dbReference type="KEGG" id="dfa:DFA_06103"/>
<organism evidence="3 4">
    <name type="scientific">Cavenderia fasciculata</name>
    <name type="common">Slime mold</name>
    <name type="synonym">Dictyostelium fasciculatum</name>
    <dbReference type="NCBI Taxonomy" id="261658"/>
    <lineage>
        <taxon>Eukaryota</taxon>
        <taxon>Amoebozoa</taxon>
        <taxon>Evosea</taxon>
        <taxon>Eumycetozoa</taxon>
        <taxon>Dictyostelia</taxon>
        <taxon>Acytosteliales</taxon>
        <taxon>Cavenderiaceae</taxon>
        <taxon>Cavenderia</taxon>
    </lineage>
</organism>
<dbReference type="PANTHER" id="PTHR10972">
    <property type="entry name" value="OXYSTEROL-BINDING PROTEIN-RELATED"/>
    <property type="match status" value="1"/>
</dbReference>
<proteinExistence type="inferred from homology"/>
<accession>F4PK41</accession>
<dbReference type="InterPro" id="IPR018494">
    <property type="entry name" value="Oxysterol-bd_CS"/>
</dbReference>
<dbReference type="AlphaFoldDB" id="F4PK41"/>